<sequence>MMLPQGWVEATINDLGDYLNGMAFKPSDWEDQGTGIIRIQNLTNPKKPLNRTRRNFDEKYLVRRDDILVSWSATLDVFFWDREDAVLNQHIFKAIPSSVVDKRFLFIALKKAIYEMMKSEHLHGSTMKHINRGPFLAHKVWLPPLAEQRRIVAKLDSLTARIARARAELERVRVLSFRAWKSAINQSFQKLKCENVPLKQIAQITGGLTKNAKRRSLPLQVPYLRVANVYANELRLSDVARIGCSEKEYKKTKLEKNDILIVEGNGSIDQVGRAALWDGEIGGCTHQNHLIRIRPSESISSEFLLLFLESSLGRKYIETSASSTSGLHTLSISKVGNFSCPLPSRLLQDATVKYLNLCRDRLLAKRIEIDRALTLLDRLEFSLLAKAFRGELVTQDPNDEPASVLLDRIRAERAADTKPGRKRRA</sequence>
<evidence type="ECO:0000256" key="1">
    <source>
        <dbReference type="ARBA" id="ARBA00010923"/>
    </source>
</evidence>
<proteinExistence type="inferred from homology"/>
<keyword evidence="3" id="KW-0238">DNA-binding</keyword>
<keyword evidence="6" id="KW-1185">Reference proteome</keyword>
<dbReference type="InterPro" id="IPR044946">
    <property type="entry name" value="Restrct_endonuc_typeI_TRD_sf"/>
</dbReference>
<evidence type="ECO:0000259" key="4">
    <source>
        <dbReference type="Pfam" id="PF01420"/>
    </source>
</evidence>
<organism evidence="5 6">
    <name type="scientific">Gluconobacter vitians</name>
    <dbReference type="NCBI Taxonomy" id="2728102"/>
    <lineage>
        <taxon>Bacteria</taxon>
        <taxon>Pseudomonadati</taxon>
        <taxon>Pseudomonadota</taxon>
        <taxon>Alphaproteobacteria</taxon>
        <taxon>Acetobacterales</taxon>
        <taxon>Acetobacteraceae</taxon>
        <taxon>Gluconobacter</taxon>
    </lineage>
</organism>
<name>A0ABR9Y882_9PROT</name>
<accession>A0ABR9Y882</accession>
<comment type="caution">
    <text evidence="5">The sequence shown here is derived from an EMBL/GenBank/DDBJ whole genome shotgun (WGS) entry which is preliminary data.</text>
</comment>
<dbReference type="Pfam" id="PF01420">
    <property type="entry name" value="Methylase_S"/>
    <property type="match status" value="2"/>
</dbReference>
<protein>
    <recommendedName>
        <fullName evidence="4">Type I restriction modification DNA specificity domain-containing protein</fullName>
    </recommendedName>
</protein>
<reference evidence="5 6" key="2">
    <citation type="submission" date="2020-11" db="EMBL/GenBank/DDBJ databases">
        <title>Description of novel Gluconobacter species.</title>
        <authorList>
            <person name="Cleenwerck I."/>
            <person name="Cnockaert M."/>
            <person name="Borremans W."/>
            <person name="Wieme A.D."/>
            <person name="De Vuyst L."/>
            <person name="Vandamme P."/>
        </authorList>
    </citation>
    <scope>NUCLEOTIDE SEQUENCE [LARGE SCALE GENOMIC DNA]</scope>
    <source>
        <strain evidence="5 6">LMG 31484</strain>
    </source>
</reference>
<gene>
    <name evidence="5" type="ORF">HKD24_13165</name>
</gene>
<evidence type="ECO:0000313" key="6">
    <source>
        <dbReference type="Proteomes" id="UP000623107"/>
    </source>
</evidence>
<dbReference type="EMBL" id="JABCQG010000023">
    <property type="protein sequence ID" value="MBF0860149.1"/>
    <property type="molecule type" value="Genomic_DNA"/>
</dbReference>
<reference evidence="6" key="1">
    <citation type="submission" date="2020-04" db="EMBL/GenBank/DDBJ databases">
        <title>Description of novel Gluconacetobacter.</title>
        <authorList>
            <person name="Sombolestani A."/>
        </authorList>
    </citation>
    <scope>NUCLEOTIDE SEQUENCE [LARGE SCALE GENOMIC DNA]</scope>
    <source>
        <strain evidence="6">LMG 31484</strain>
    </source>
</reference>
<dbReference type="CDD" id="cd17254">
    <property type="entry name" value="RMtype1_S_FclI-TRD1-CR1_like"/>
    <property type="match status" value="1"/>
</dbReference>
<dbReference type="Gene3D" id="3.90.220.20">
    <property type="entry name" value="DNA methylase specificity domains"/>
    <property type="match status" value="2"/>
</dbReference>
<dbReference type="CDD" id="cd17253">
    <property type="entry name" value="RMtype1_S_Eco933I-TRD2-CR2_like"/>
    <property type="match status" value="1"/>
</dbReference>
<comment type="similarity">
    <text evidence="1">Belongs to the type-I restriction system S methylase family.</text>
</comment>
<feature type="domain" description="Type I restriction modification DNA specificity" evidence="4">
    <location>
        <begin position="4"/>
        <end position="163"/>
    </location>
</feature>
<keyword evidence="2" id="KW-0680">Restriction system</keyword>
<evidence type="ECO:0000313" key="5">
    <source>
        <dbReference type="EMBL" id="MBF0860149.1"/>
    </source>
</evidence>
<feature type="domain" description="Type I restriction modification DNA specificity" evidence="4">
    <location>
        <begin position="193"/>
        <end position="354"/>
    </location>
</feature>
<dbReference type="InterPro" id="IPR000055">
    <property type="entry name" value="Restrct_endonuc_typeI_TRD"/>
</dbReference>
<dbReference type="InterPro" id="IPR051212">
    <property type="entry name" value="Type-I_RE_S_subunit"/>
</dbReference>
<dbReference type="PANTHER" id="PTHR43140:SF1">
    <property type="entry name" value="TYPE I RESTRICTION ENZYME ECOKI SPECIFICITY SUBUNIT"/>
    <property type="match status" value="1"/>
</dbReference>
<dbReference type="SUPFAM" id="SSF116734">
    <property type="entry name" value="DNA methylase specificity domain"/>
    <property type="match status" value="2"/>
</dbReference>
<dbReference type="PANTHER" id="PTHR43140">
    <property type="entry name" value="TYPE-1 RESTRICTION ENZYME ECOKI SPECIFICITY PROTEIN"/>
    <property type="match status" value="1"/>
</dbReference>
<evidence type="ECO:0000256" key="3">
    <source>
        <dbReference type="ARBA" id="ARBA00023125"/>
    </source>
</evidence>
<dbReference type="Proteomes" id="UP000623107">
    <property type="component" value="Unassembled WGS sequence"/>
</dbReference>
<evidence type="ECO:0000256" key="2">
    <source>
        <dbReference type="ARBA" id="ARBA00022747"/>
    </source>
</evidence>